<evidence type="ECO:0000256" key="9">
    <source>
        <dbReference type="ARBA" id="ARBA00022833"/>
    </source>
</evidence>
<dbReference type="SUPFAM" id="SSF57850">
    <property type="entry name" value="RING/U-box"/>
    <property type="match status" value="1"/>
</dbReference>
<keyword evidence="4" id="KW-0808">Transferase</keyword>
<keyword evidence="12" id="KW-1185">Reference proteome</keyword>
<dbReference type="InterPro" id="IPR044066">
    <property type="entry name" value="TRIAD_supradom"/>
</dbReference>
<keyword evidence="8" id="KW-0833">Ubl conjugation pathway</keyword>
<evidence type="ECO:0000256" key="7">
    <source>
        <dbReference type="ARBA" id="ARBA00022771"/>
    </source>
</evidence>
<evidence type="ECO:0000256" key="6">
    <source>
        <dbReference type="ARBA" id="ARBA00022737"/>
    </source>
</evidence>
<evidence type="ECO:0000256" key="8">
    <source>
        <dbReference type="ARBA" id="ARBA00022786"/>
    </source>
</evidence>
<dbReference type="RefSeq" id="XP_060281445.1">
    <property type="nucleotide sequence ID" value="XM_060428514.1"/>
</dbReference>
<name>A0AAJ0BY60_9PEZI</name>
<dbReference type="EC" id="2.3.2.31" evidence="3"/>
<organism evidence="11 12">
    <name type="scientific">Phialemonium atrogriseum</name>
    <dbReference type="NCBI Taxonomy" id="1093897"/>
    <lineage>
        <taxon>Eukaryota</taxon>
        <taxon>Fungi</taxon>
        <taxon>Dikarya</taxon>
        <taxon>Ascomycota</taxon>
        <taxon>Pezizomycotina</taxon>
        <taxon>Sordariomycetes</taxon>
        <taxon>Sordariomycetidae</taxon>
        <taxon>Cephalothecales</taxon>
        <taxon>Cephalothecaceae</taxon>
        <taxon>Phialemonium</taxon>
    </lineage>
</organism>
<evidence type="ECO:0000256" key="1">
    <source>
        <dbReference type="ARBA" id="ARBA00001798"/>
    </source>
</evidence>
<evidence type="ECO:0000259" key="10">
    <source>
        <dbReference type="PROSITE" id="PS51873"/>
    </source>
</evidence>
<dbReference type="GO" id="GO:0061630">
    <property type="term" value="F:ubiquitin protein ligase activity"/>
    <property type="evidence" value="ECO:0007669"/>
    <property type="project" value="UniProtKB-EC"/>
</dbReference>
<protein>
    <recommendedName>
        <fullName evidence="3">RBR-type E3 ubiquitin transferase</fullName>
        <ecNumber evidence="3">2.3.2.31</ecNumber>
    </recommendedName>
</protein>
<dbReference type="Proteomes" id="UP001244011">
    <property type="component" value="Unassembled WGS sequence"/>
</dbReference>
<dbReference type="PROSITE" id="PS51873">
    <property type="entry name" value="TRIAD"/>
    <property type="match status" value="1"/>
</dbReference>
<evidence type="ECO:0000256" key="5">
    <source>
        <dbReference type="ARBA" id="ARBA00022723"/>
    </source>
</evidence>
<comment type="pathway">
    <text evidence="2">Protein modification; protein ubiquitination.</text>
</comment>
<sequence length="1076" mass="118644">MDEGIHDLLILTDATASMGTYLGALNDSLPEIIRISALTGCFSRIGVLAYRDYNRGKVTEWSGWYAAASDSADAGATTSRDQLLDFVKLIRSEHGGDWPEATKTGLAAAYEHMRPGAKTIMLIYSDAPPHTPATGGDNRDIERSLLRQKDSFGGYGPLFVDWVSATNALRDGEKKAQVFSIIGSQLADTLGPFTFLSTRTEGVCFELDRNPRADVISKTTVDILLTWMGAEKEGSKANTRDIASVVRYIDQSTIGRVKSEDDDLSKTYWVKEDEEPIVRLVKQNLRRTEVSADELKHMVVGRRPPVTDFSKRYLADEAYRGLVVDNLMDIIQSDVTAVAVNPVFGSLWRTVCNDRLNEARDGLIEAFGTHVDRISDAAKRADMKVWLEESYDYAAEIVEIIRSVPEDERYPCVFLDPTLEFEPTTAEAGEDSGPAKFTREELLEIGRSCDYRILRRLGRVLTRLTYVATKDELPAHIKDEPDKEVPRIPLALVAPEYKRKFWKVLLHAVLPGTMLSPRPAALLAALSLRMGMLPLRDAADTELLQWNNKWNTLDIPETWNTNCLALILDADDSYEARVKEGITARPSPEAGLLTLEDRRLFKTLVDYKMLEMNLETTLTAKVGWRPEKTKVSMGPTTICRVCHYPRSVTMMGTGGVCGFCDEGVCSCPSPEEHEERVHGNVSKTDDEATKISWVECTVTSCRAQYAVYHQDKLQVRPKCHFCRNSKRSATDTTTPSAAPFVECTKCLSRMIWPTEYRPSDFQPNKFTCPACTSGDIQTIIDVPTTTKSLAEENGRSWLLRNDGPKIAAPFTGRSLFHVISTAGRDGFADAVEVLPAANNTDAEPAHLTIRGKLVRNQTSLLTELAGWISARRAQAGTCSLCFSAVSARNRGDLTLACGRSGCLQRICGACRGGWYGLNGRGRVINAAALLCPFCRRRPAAGKGGAVGGVGDLRLAVEEAGSWVYAWCAGCGFARRFVERVCAAGAPAEVVGWRCDGCMETGVGVGLRIKNCPGCGVPTEKMGGCDHIECLVDGCRTHWCFYCGLEVSPEEIYQHMADSHGGWYDGQQDEAYESDNE</sequence>
<gene>
    <name evidence="11" type="ORF">QBC33DRAFT_544957</name>
</gene>
<dbReference type="InterPro" id="IPR036465">
    <property type="entry name" value="vWFA_dom_sf"/>
</dbReference>
<evidence type="ECO:0000256" key="3">
    <source>
        <dbReference type="ARBA" id="ARBA00012251"/>
    </source>
</evidence>
<dbReference type="GeneID" id="85311701"/>
<dbReference type="GO" id="GO:0008270">
    <property type="term" value="F:zinc ion binding"/>
    <property type="evidence" value="ECO:0007669"/>
    <property type="project" value="UniProtKB-KW"/>
</dbReference>
<accession>A0AAJ0BY60</accession>
<dbReference type="CDD" id="cd20336">
    <property type="entry name" value="Rcat_RBR"/>
    <property type="match status" value="1"/>
</dbReference>
<evidence type="ECO:0000256" key="2">
    <source>
        <dbReference type="ARBA" id="ARBA00004906"/>
    </source>
</evidence>
<dbReference type="InterPro" id="IPR054694">
    <property type="entry name" value="Parkin-like_IBR"/>
</dbReference>
<dbReference type="Pfam" id="PF22605">
    <property type="entry name" value="IBR_2"/>
    <property type="match status" value="1"/>
</dbReference>
<proteinExistence type="predicted"/>
<evidence type="ECO:0000313" key="11">
    <source>
        <dbReference type="EMBL" id="KAK1765232.1"/>
    </source>
</evidence>
<reference evidence="11" key="1">
    <citation type="submission" date="2023-06" db="EMBL/GenBank/DDBJ databases">
        <title>Genome-scale phylogeny and comparative genomics of the fungal order Sordariales.</title>
        <authorList>
            <consortium name="Lawrence Berkeley National Laboratory"/>
            <person name="Hensen N."/>
            <person name="Bonometti L."/>
            <person name="Westerberg I."/>
            <person name="Brannstrom I.O."/>
            <person name="Guillou S."/>
            <person name="Cros-Aarteil S."/>
            <person name="Calhoun S."/>
            <person name="Haridas S."/>
            <person name="Kuo A."/>
            <person name="Mondo S."/>
            <person name="Pangilinan J."/>
            <person name="Riley R."/>
            <person name="Labutti K."/>
            <person name="Andreopoulos B."/>
            <person name="Lipzen A."/>
            <person name="Chen C."/>
            <person name="Yanf M."/>
            <person name="Daum C."/>
            <person name="Ng V."/>
            <person name="Clum A."/>
            <person name="Steindorff A."/>
            <person name="Ohm R."/>
            <person name="Martin F."/>
            <person name="Silar P."/>
            <person name="Natvig D."/>
            <person name="Lalanne C."/>
            <person name="Gautier V."/>
            <person name="Ament-Velasquez S.L."/>
            <person name="Kruys A."/>
            <person name="Hutchinson M.I."/>
            <person name="Powell A.J."/>
            <person name="Barry K."/>
            <person name="Miller A.N."/>
            <person name="Grigoriev I.V."/>
            <person name="Debuchy R."/>
            <person name="Gladieux P."/>
            <person name="Thoren M.H."/>
            <person name="Johannesson H."/>
        </authorList>
    </citation>
    <scope>NUCLEOTIDE SEQUENCE</scope>
    <source>
        <strain evidence="11">8032-3</strain>
    </source>
</reference>
<comment type="catalytic activity">
    <reaction evidence="1">
        <text>[E2 ubiquitin-conjugating enzyme]-S-ubiquitinyl-L-cysteine + [acceptor protein]-L-lysine = [E2 ubiquitin-conjugating enzyme]-L-cysteine + [acceptor protein]-N(6)-ubiquitinyl-L-lysine.</text>
        <dbReference type="EC" id="2.3.2.31"/>
    </reaction>
</comment>
<dbReference type="EMBL" id="MU839016">
    <property type="protein sequence ID" value="KAK1765232.1"/>
    <property type="molecule type" value="Genomic_DNA"/>
</dbReference>
<keyword evidence="9" id="KW-0862">Zinc</keyword>
<keyword evidence="6" id="KW-0677">Repeat</keyword>
<dbReference type="AlphaFoldDB" id="A0AAJ0BY60"/>
<comment type="caution">
    <text evidence="11">The sequence shown here is derived from an EMBL/GenBank/DDBJ whole genome shotgun (WGS) entry which is preliminary data.</text>
</comment>
<keyword evidence="7" id="KW-0863">Zinc-finger</keyword>
<evidence type="ECO:0000313" key="12">
    <source>
        <dbReference type="Proteomes" id="UP001244011"/>
    </source>
</evidence>
<keyword evidence="5" id="KW-0479">Metal-binding</keyword>
<dbReference type="Gene3D" id="1.20.120.1750">
    <property type="match status" value="1"/>
</dbReference>
<evidence type="ECO:0000256" key="4">
    <source>
        <dbReference type="ARBA" id="ARBA00022679"/>
    </source>
</evidence>
<dbReference type="SUPFAM" id="SSF53300">
    <property type="entry name" value="vWA-like"/>
    <property type="match status" value="1"/>
</dbReference>
<feature type="domain" description="RING-type" evidence="10">
    <location>
        <begin position="874"/>
        <end position="1065"/>
    </location>
</feature>
<dbReference type="Gene3D" id="3.40.50.410">
    <property type="entry name" value="von Willebrand factor, type A domain"/>
    <property type="match status" value="1"/>
</dbReference>